<feature type="transmembrane region" description="Helical" evidence="1">
    <location>
        <begin position="6"/>
        <end position="26"/>
    </location>
</feature>
<dbReference type="Proteomes" id="UP000027432">
    <property type="component" value="Unassembled WGS sequence"/>
</dbReference>
<sequence>MRLFAIMYSLAGPTVAGILIIAALTMNMFTAKAMIASAVIGFIVALPISWFIAKMIRENV</sequence>
<comment type="caution">
    <text evidence="2">The sequence shown here is derived from an EMBL/GenBank/DDBJ whole genome shotgun (WGS) entry which is preliminary data.</text>
</comment>
<dbReference type="AlphaFoldDB" id="A0A074J233"/>
<feature type="transmembrane region" description="Helical" evidence="1">
    <location>
        <begin position="33"/>
        <end position="53"/>
    </location>
</feature>
<keyword evidence="1" id="KW-1133">Transmembrane helix</keyword>
<dbReference type="EMBL" id="AUND01000042">
    <property type="protein sequence ID" value="KEO50544.1"/>
    <property type="molecule type" value="Genomic_DNA"/>
</dbReference>
<evidence type="ECO:0008006" key="4">
    <source>
        <dbReference type="Google" id="ProtNLM"/>
    </source>
</evidence>
<evidence type="ECO:0000313" key="3">
    <source>
        <dbReference type="Proteomes" id="UP000027432"/>
    </source>
</evidence>
<gene>
    <name evidence="2" type="ORF">TP2_14855</name>
</gene>
<keyword evidence="1" id="KW-0472">Membrane</keyword>
<dbReference type="RefSeq" id="WP_038080199.1">
    <property type="nucleotide sequence ID" value="NZ_AUND01000042.1"/>
</dbReference>
<protein>
    <recommendedName>
        <fullName evidence="4">CTP synthetase</fullName>
    </recommendedName>
</protein>
<proteinExistence type="predicted"/>
<accession>A0A074J233</accession>
<reference evidence="2 3" key="1">
    <citation type="submission" date="2013-07" db="EMBL/GenBank/DDBJ databases">
        <title>Thioclava pacifica DSM 10166 Genome Sequencing.</title>
        <authorList>
            <person name="Lai Q."/>
            <person name="Shao Z."/>
        </authorList>
    </citation>
    <scope>NUCLEOTIDE SEQUENCE [LARGE SCALE GENOMIC DNA]</scope>
    <source>
        <strain evidence="2 3">DSM 10166</strain>
    </source>
</reference>
<keyword evidence="3" id="KW-1185">Reference proteome</keyword>
<dbReference type="STRING" id="1353537.TP2_14855"/>
<keyword evidence="1" id="KW-0812">Transmembrane</keyword>
<evidence type="ECO:0000256" key="1">
    <source>
        <dbReference type="SAM" id="Phobius"/>
    </source>
</evidence>
<organism evidence="2 3">
    <name type="scientific">Thioclava pacifica DSM 10166</name>
    <dbReference type="NCBI Taxonomy" id="1353537"/>
    <lineage>
        <taxon>Bacteria</taxon>
        <taxon>Pseudomonadati</taxon>
        <taxon>Pseudomonadota</taxon>
        <taxon>Alphaproteobacteria</taxon>
        <taxon>Rhodobacterales</taxon>
        <taxon>Paracoccaceae</taxon>
        <taxon>Thioclava</taxon>
    </lineage>
</organism>
<evidence type="ECO:0000313" key="2">
    <source>
        <dbReference type="EMBL" id="KEO50544.1"/>
    </source>
</evidence>
<dbReference type="OrthoDB" id="7510999at2"/>
<name>A0A074J233_9RHOB</name>
<dbReference type="eggNOG" id="ENOG50318HN">
    <property type="taxonomic scope" value="Bacteria"/>
</dbReference>